<protein>
    <submittedName>
        <fullName evidence="2">Uncharacterized protein</fullName>
    </submittedName>
</protein>
<proteinExistence type="predicted"/>
<dbReference type="EMBL" id="JACSQL010000003">
    <property type="protein sequence ID" value="MBD7968407.1"/>
    <property type="molecule type" value="Genomic_DNA"/>
</dbReference>
<keyword evidence="1" id="KW-1133">Transmembrane helix</keyword>
<keyword evidence="1" id="KW-0812">Transmembrane</keyword>
<evidence type="ECO:0000313" key="2">
    <source>
        <dbReference type="EMBL" id="MBD7968407.1"/>
    </source>
</evidence>
<comment type="caution">
    <text evidence="2">The sequence shown here is derived from an EMBL/GenBank/DDBJ whole genome shotgun (WGS) entry which is preliminary data.</text>
</comment>
<sequence length="99" mass="11438">MSNIISSEADHLKEEPLADELLEKSKQEYMDMWTHISGFSPADSKKIVNGIQRQVFLTTKKKEFIQYMKSPTPYVAMVIGGLLPILFIILFLWYSLLLE</sequence>
<gene>
    <name evidence="2" type="ORF">H9647_10055</name>
</gene>
<dbReference type="RefSeq" id="WP_191799641.1">
    <property type="nucleotide sequence ID" value="NZ_JACSQL010000003.1"/>
</dbReference>
<keyword evidence="3" id="KW-1185">Reference proteome</keyword>
<evidence type="ECO:0000256" key="1">
    <source>
        <dbReference type="SAM" id="Phobius"/>
    </source>
</evidence>
<dbReference type="Proteomes" id="UP000608071">
    <property type="component" value="Unassembled WGS sequence"/>
</dbReference>
<organism evidence="2 3">
    <name type="scientific">Paenibacillus gallinarum</name>
    <dbReference type="NCBI Taxonomy" id="2762232"/>
    <lineage>
        <taxon>Bacteria</taxon>
        <taxon>Bacillati</taxon>
        <taxon>Bacillota</taxon>
        <taxon>Bacilli</taxon>
        <taxon>Bacillales</taxon>
        <taxon>Paenibacillaceae</taxon>
        <taxon>Paenibacillus</taxon>
    </lineage>
</organism>
<reference evidence="2 3" key="1">
    <citation type="submission" date="2020-08" db="EMBL/GenBank/DDBJ databases">
        <title>A Genomic Blueprint of the Chicken Gut Microbiome.</title>
        <authorList>
            <person name="Gilroy R."/>
            <person name="Ravi A."/>
            <person name="Getino M."/>
            <person name="Pursley I."/>
            <person name="Horton D.L."/>
            <person name="Alikhan N.-F."/>
            <person name="Baker D."/>
            <person name="Gharbi K."/>
            <person name="Hall N."/>
            <person name="Watson M."/>
            <person name="Adriaenssens E.M."/>
            <person name="Foster-Nyarko E."/>
            <person name="Jarju S."/>
            <person name="Secka A."/>
            <person name="Antonio M."/>
            <person name="Oren A."/>
            <person name="Chaudhuri R."/>
            <person name="La Ragione R.M."/>
            <person name="Hildebrand F."/>
            <person name="Pallen M.J."/>
        </authorList>
    </citation>
    <scope>NUCLEOTIDE SEQUENCE [LARGE SCALE GENOMIC DNA]</scope>
    <source>
        <strain evidence="2 3">Sa2BVA9</strain>
    </source>
</reference>
<evidence type="ECO:0000313" key="3">
    <source>
        <dbReference type="Proteomes" id="UP000608071"/>
    </source>
</evidence>
<feature type="transmembrane region" description="Helical" evidence="1">
    <location>
        <begin position="74"/>
        <end position="96"/>
    </location>
</feature>
<accession>A0ABR8SY16</accession>
<name>A0ABR8SY16_9BACL</name>
<keyword evidence="1" id="KW-0472">Membrane</keyword>